<dbReference type="PANTHER" id="PTHR10890">
    <property type="entry name" value="CYSTEINYL-TRNA SYNTHETASE"/>
    <property type="match status" value="1"/>
</dbReference>
<name>A0ABS2FLG3_9FIRM</name>
<organism evidence="15 16">
    <name type="scientific">Faecalicoccus acidiformans</name>
    <dbReference type="NCBI Taxonomy" id="915173"/>
    <lineage>
        <taxon>Bacteria</taxon>
        <taxon>Bacillati</taxon>
        <taxon>Bacillota</taxon>
        <taxon>Erysipelotrichia</taxon>
        <taxon>Erysipelotrichales</taxon>
        <taxon>Erysipelotrichaceae</taxon>
        <taxon>Faecalicoccus</taxon>
    </lineage>
</organism>
<feature type="binding site" evidence="13">
    <location>
        <position position="27"/>
    </location>
    <ligand>
        <name>Zn(2+)</name>
        <dbReference type="ChEBI" id="CHEBI:29105"/>
    </ligand>
</feature>
<dbReference type="InterPro" id="IPR014729">
    <property type="entry name" value="Rossmann-like_a/b/a_fold"/>
</dbReference>
<keyword evidence="16" id="KW-1185">Reference proteome</keyword>
<dbReference type="Gene3D" id="3.40.50.620">
    <property type="entry name" value="HUPs"/>
    <property type="match status" value="1"/>
</dbReference>
<feature type="binding site" evidence="13">
    <location>
        <position position="236"/>
    </location>
    <ligand>
        <name>Zn(2+)</name>
        <dbReference type="ChEBI" id="CHEBI:29105"/>
    </ligand>
</feature>
<feature type="binding site" evidence="13">
    <location>
        <position position="232"/>
    </location>
    <ligand>
        <name>Zn(2+)</name>
        <dbReference type="ChEBI" id="CHEBI:29105"/>
    </ligand>
</feature>
<keyword evidence="4 13" id="KW-0963">Cytoplasm</keyword>
<feature type="short sequence motif" description="'KMSKS' region" evidence="13">
    <location>
        <begin position="264"/>
        <end position="268"/>
    </location>
</feature>
<dbReference type="Proteomes" id="UP000775500">
    <property type="component" value="Unassembled WGS sequence"/>
</dbReference>
<dbReference type="CDD" id="cd00672">
    <property type="entry name" value="CysRS_core"/>
    <property type="match status" value="1"/>
</dbReference>
<evidence type="ECO:0000256" key="12">
    <source>
        <dbReference type="ARBA" id="ARBA00047398"/>
    </source>
</evidence>
<comment type="catalytic activity">
    <reaction evidence="12 13">
        <text>tRNA(Cys) + L-cysteine + ATP = L-cysteinyl-tRNA(Cys) + AMP + diphosphate</text>
        <dbReference type="Rhea" id="RHEA:17773"/>
        <dbReference type="Rhea" id="RHEA-COMP:9661"/>
        <dbReference type="Rhea" id="RHEA-COMP:9679"/>
        <dbReference type="ChEBI" id="CHEBI:30616"/>
        <dbReference type="ChEBI" id="CHEBI:33019"/>
        <dbReference type="ChEBI" id="CHEBI:35235"/>
        <dbReference type="ChEBI" id="CHEBI:78442"/>
        <dbReference type="ChEBI" id="CHEBI:78517"/>
        <dbReference type="ChEBI" id="CHEBI:456215"/>
        <dbReference type="EC" id="6.1.1.16"/>
    </reaction>
</comment>
<dbReference type="Pfam" id="PF01406">
    <property type="entry name" value="tRNA-synt_1e"/>
    <property type="match status" value="1"/>
</dbReference>
<dbReference type="NCBIfam" id="TIGR00435">
    <property type="entry name" value="cysS"/>
    <property type="match status" value="1"/>
</dbReference>
<dbReference type="GO" id="GO:0004817">
    <property type="term" value="F:cysteine-tRNA ligase activity"/>
    <property type="evidence" value="ECO:0007669"/>
    <property type="project" value="UniProtKB-EC"/>
</dbReference>
<keyword evidence="11 13" id="KW-0030">Aminoacyl-tRNA synthetase</keyword>
<accession>A0ABS2FLG3</accession>
<keyword evidence="7 13" id="KW-0547">Nucleotide-binding</keyword>
<comment type="subcellular location">
    <subcellularLocation>
        <location evidence="1 13">Cytoplasm</location>
    </subcellularLocation>
</comment>
<dbReference type="PRINTS" id="PR00983">
    <property type="entry name" value="TRNASYNTHCYS"/>
</dbReference>
<evidence type="ECO:0000256" key="5">
    <source>
        <dbReference type="ARBA" id="ARBA00022598"/>
    </source>
</evidence>
<evidence type="ECO:0000256" key="2">
    <source>
        <dbReference type="ARBA" id="ARBA00005594"/>
    </source>
</evidence>
<keyword evidence="10 13" id="KW-0648">Protein biosynthesis</keyword>
<dbReference type="HAMAP" id="MF_00041">
    <property type="entry name" value="Cys_tRNA_synth"/>
    <property type="match status" value="1"/>
</dbReference>
<dbReference type="InterPro" id="IPR024909">
    <property type="entry name" value="Cys-tRNA/MSH_ligase"/>
</dbReference>
<reference evidence="15 16" key="1">
    <citation type="journal article" date="2021" name="Sci. Rep.">
        <title>The distribution of antibiotic resistance genes in chicken gut microbiota commensals.</title>
        <authorList>
            <person name="Juricova H."/>
            <person name="Matiasovicova J."/>
            <person name="Kubasova T."/>
            <person name="Cejkova D."/>
            <person name="Rychlik I."/>
        </authorList>
    </citation>
    <scope>NUCLEOTIDE SEQUENCE [LARGE SCALE GENOMIC DNA]</scope>
    <source>
        <strain evidence="15 16">An423</strain>
    </source>
</reference>
<evidence type="ECO:0000313" key="16">
    <source>
        <dbReference type="Proteomes" id="UP000775500"/>
    </source>
</evidence>
<sequence>MNLYNSYTQTIEPLKPIEPGKVSMYVCGPTVYNEPHVGNARPIVVFDTLKKALQLQGMEVMFVSNYTDVDDKIIKTAIEQNVSEKEITDRYIEAYNRVRRDLHADLPDVAPRVTETMDEIISFIQKLIDRGAAYQVDGDVYFRVMSDHTYGELSHQKMEDLMVGARIDENTKKENPLDFTLWKKTDQGIQWDSPWSKGRPGWHTECVVMIQDVFQKSLIDIHGGGLDLKFPHHENEMAQCRMCSSTPLANMWVHNGMINIQNEKMSKSLGNVWWAKDLIRDHGGNVIRWMMISVHYRAPLNLSAEAIETSKKELQKIQTAYKQAIVKLQLENAPKVEADPQMMQEFIDALNDDLNTPNAISVVYEVVKTINQTLRSRPMPTEKLASSTKALETMLSVLGIELDAILLSEEDKKMYRDWRKAVKEKEFAVADSYRSKLQEKGIL</sequence>
<evidence type="ECO:0000256" key="10">
    <source>
        <dbReference type="ARBA" id="ARBA00022917"/>
    </source>
</evidence>
<evidence type="ECO:0000313" key="15">
    <source>
        <dbReference type="EMBL" id="MBM6830612.1"/>
    </source>
</evidence>
<feature type="short sequence motif" description="'HIGH' region" evidence="13">
    <location>
        <begin position="29"/>
        <end position="39"/>
    </location>
</feature>
<dbReference type="PANTHER" id="PTHR10890:SF3">
    <property type="entry name" value="CYSTEINE--TRNA LIGASE, CYTOPLASMIC"/>
    <property type="match status" value="1"/>
</dbReference>
<evidence type="ECO:0000256" key="8">
    <source>
        <dbReference type="ARBA" id="ARBA00022833"/>
    </source>
</evidence>
<comment type="caution">
    <text evidence="15">The sequence shown here is derived from an EMBL/GenBank/DDBJ whole genome shotgun (WGS) entry which is preliminary data.</text>
</comment>
<feature type="domain" description="Cysteinyl-tRNA synthetase class Ia DALR" evidence="14">
    <location>
        <begin position="345"/>
        <end position="406"/>
    </location>
</feature>
<dbReference type="Gene3D" id="1.20.120.1910">
    <property type="entry name" value="Cysteine-tRNA ligase, C-terminal anti-codon recognition domain"/>
    <property type="match status" value="1"/>
</dbReference>
<dbReference type="RefSeq" id="WP_204684490.1">
    <property type="nucleotide sequence ID" value="NZ_JACJLU010000001.1"/>
</dbReference>
<dbReference type="Pfam" id="PF09190">
    <property type="entry name" value="DALR_2"/>
    <property type="match status" value="1"/>
</dbReference>
<feature type="binding site" evidence="13">
    <location>
        <position position="206"/>
    </location>
    <ligand>
        <name>Zn(2+)</name>
        <dbReference type="ChEBI" id="CHEBI:29105"/>
    </ligand>
</feature>
<keyword evidence="9 13" id="KW-0067">ATP-binding</keyword>
<dbReference type="InterPro" id="IPR015803">
    <property type="entry name" value="Cys-tRNA-ligase"/>
</dbReference>
<comment type="similarity">
    <text evidence="2 13">Belongs to the class-I aminoacyl-tRNA synthetase family.</text>
</comment>
<evidence type="ECO:0000259" key="14">
    <source>
        <dbReference type="SMART" id="SM00840"/>
    </source>
</evidence>
<dbReference type="SUPFAM" id="SSF47323">
    <property type="entry name" value="Anticodon-binding domain of a subclass of class I aminoacyl-tRNA synthetases"/>
    <property type="match status" value="1"/>
</dbReference>
<feature type="binding site" evidence="13">
    <location>
        <position position="267"/>
    </location>
    <ligand>
        <name>ATP</name>
        <dbReference type="ChEBI" id="CHEBI:30616"/>
    </ligand>
</feature>
<evidence type="ECO:0000256" key="11">
    <source>
        <dbReference type="ARBA" id="ARBA00023146"/>
    </source>
</evidence>
<dbReference type="SMART" id="SM00840">
    <property type="entry name" value="DALR_2"/>
    <property type="match status" value="1"/>
</dbReference>
<comment type="cofactor">
    <cofactor evidence="13">
        <name>Zn(2+)</name>
        <dbReference type="ChEBI" id="CHEBI:29105"/>
    </cofactor>
    <text evidence="13">Binds 1 zinc ion per subunit.</text>
</comment>
<proteinExistence type="inferred from homology"/>
<evidence type="ECO:0000256" key="7">
    <source>
        <dbReference type="ARBA" id="ARBA00022741"/>
    </source>
</evidence>
<keyword evidence="6 13" id="KW-0479">Metal-binding</keyword>
<dbReference type="InterPro" id="IPR009080">
    <property type="entry name" value="tRNAsynth_Ia_anticodon-bd"/>
</dbReference>
<evidence type="ECO:0000256" key="9">
    <source>
        <dbReference type="ARBA" id="ARBA00022840"/>
    </source>
</evidence>
<keyword evidence="5 13" id="KW-0436">Ligase</keyword>
<keyword evidence="8 13" id="KW-0862">Zinc</keyword>
<evidence type="ECO:0000256" key="4">
    <source>
        <dbReference type="ARBA" id="ARBA00022490"/>
    </source>
</evidence>
<dbReference type="EC" id="6.1.1.16" evidence="13"/>
<gene>
    <name evidence="13" type="primary">cysS</name>
    <name evidence="15" type="ORF">H5982_00615</name>
</gene>
<dbReference type="InterPro" id="IPR032678">
    <property type="entry name" value="tRNA-synt_1_cat_dom"/>
</dbReference>
<dbReference type="EMBL" id="JACJLU010000001">
    <property type="protein sequence ID" value="MBM6830612.1"/>
    <property type="molecule type" value="Genomic_DNA"/>
</dbReference>
<comment type="subunit">
    <text evidence="3 13">Monomer.</text>
</comment>
<evidence type="ECO:0000256" key="3">
    <source>
        <dbReference type="ARBA" id="ARBA00011245"/>
    </source>
</evidence>
<protein>
    <recommendedName>
        <fullName evidence="13">Cysteine--tRNA ligase</fullName>
        <ecNumber evidence="13">6.1.1.16</ecNumber>
    </recommendedName>
    <alternativeName>
        <fullName evidence="13">Cysteinyl-tRNA synthetase</fullName>
        <shortName evidence="13">CysRS</shortName>
    </alternativeName>
</protein>
<dbReference type="SUPFAM" id="SSF52374">
    <property type="entry name" value="Nucleotidylyl transferase"/>
    <property type="match status" value="1"/>
</dbReference>
<evidence type="ECO:0000256" key="13">
    <source>
        <dbReference type="HAMAP-Rule" id="MF_00041"/>
    </source>
</evidence>
<evidence type="ECO:0000256" key="1">
    <source>
        <dbReference type="ARBA" id="ARBA00004496"/>
    </source>
</evidence>
<dbReference type="InterPro" id="IPR015273">
    <property type="entry name" value="Cys-tRNA-synt_Ia_DALR"/>
</dbReference>
<evidence type="ECO:0000256" key="6">
    <source>
        <dbReference type="ARBA" id="ARBA00022723"/>
    </source>
</evidence>